<dbReference type="InterPro" id="IPR051532">
    <property type="entry name" value="Ester_Hydrolysis_Enzymes"/>
</dbReference>
<gene>
    <name evidence="3" type="ORF">COU35_03100</name>
</gene>
<keyword evidence="1" id="KW-0812">Transmembrane</keyword>
<feature type="transmembrane region" description="Helical" evidence="1">
    <location>
        <begin position="30"/>
        <end position="48"/>
    </location>
</feature>
<evidence type="ECO:0000313" key="3">
    <source>
        <dbReference type="EMBL" id="PIR74254.1"/>
    </source>
</evidence>
<reference evidence="4" key="1">
    <citation type="submission" date="2017-09" db="EMBL/GenBank/DDBJ databases">
        <title>Depth-based differentiation of microbial function through sediment-hosted aquifers and enrichment of novel symbionts in the deep terrestrial subsurface.</title>
        <authorList>
            <person name="Probst A.J."/>
            <person name="Ladd B."/>
            <person name="Jarett J.K."/>
            <person name="Geller-Mcgrath D.E."/>
            <person name="Sieber C.M.K."/>
            <person name="Emerson J.B."/>
            <person name="Anantharaman K."/>
            <person name="Thomas B.C."/>
            <person name="Malmstrom R."/>
            <person name="Stieglmeier M."/>
            <person name="Klingl A."/>
            <person name="Woyke T."/>
            <person name="Ryan C.M."/>
            <person name="Banfield J.F."/>
        </authorList>
    </citation>
    <scope>NUCLEOTIDE SEQUENCE [LARGE SCALE GENOMIC DNA]</scope>
</reference>
<dbReference type="PANTHER" id="PTHR30383:SF5">
    <property type="entry name" value="SGNH HYDROLASE-TYPE ESTERASE DOMAIN-CONTAINING PROTEIN"/>
    <property type="match status" value="1"/>
</dbReference>
<keyword evidence="1" id="KW-1133">Transmembrane helix</keyword>
<organism evidence="3 4">
    <name type="scientific">Candidatus Magasanikbacteria bacterium CG10_big_fil_rev_8_21_14_0_10_47_10</name>
    <dbReference type="NCBI Taxonomy" id="1974652"/>
    <lineage>
        <taxon>Bacteria</taxon>
        <taxon>Candidatus Magasanikiibacteriota</taxon>
    </lineage>
</organism>
<sequence length="272" mass="30381">MLFSKRAVLTTDVNFHRALCYHKMMSSTRIILLCGGISIFFFVAWNVIRFRSLVSIGTELAARANAYEQHPVDSTIRVLFIGDSSAVGVGASSPLESVAGRLGARFPTADIINRGHNGDKVHDALSQFQEFEGQHFDLIVIQAGGNDIVRLTPFSQIEKQALSLLQTAHSMADAVILLHGGNIGSATLFPLPLRKLYTYRTARVRAIYQRIAPANGARYVDIWREADKDPFELYADKYYAADFFHPSSIGYGFWYEQVEKEIDAQMNKAIVE</sequence>
<dbReference type="PANTHER" id="PTHR30383">
    <property type="entry name" value="THIOESTERASE 1/PROTEASE 1/LYSOPHOSPHOLIPASE L1"/>
    <property type="match status" value="1"/>
</dbReference>
<dbReference type="Pfam" id="PF13472">
    <property type="entry name" value="Lipase_GDSL_2"/>
    <property type="match status" value="1"/>
</dbReference>
<dbReference type="SUPFAM" id="SSF52266">
    <property type="entry name" value="SGNH hydrolase"/>
    <property type="match status" value="1"/>
</dbReference>
<feature type="domain" description="SGNH hydrolase-type esterase" evidence="2">
    <location>
        <begin position="80"/>
        <end position="251"/>
    </location>
</feature>
<evidence type="ECO:0000259" key="2">
    <source>
        <dbReference type="Pfam" id="PF13472"/>
    </source>
</evidence>
<dbReference type="AlphaFoldDB" id="A0A2H0TQ44"/>
<evidence type="ECO:0000313" key="4">
    <source>
        <dbReference type="Proteomes" id="UP000230154"/>
    </source>
</evidence>
<keyword evidence="1" id="KW-0472">Membrane</keyword>
<dbReference type="InterPro" id="IPR013830">
    <property type="entry name" value="SGNH_hydro"/>
</dbReference>
<dbReference type="GO" id="GO:0004622">
    <property type="term" value="F:phosphatidylcholine lysophospholipase activity"/>
    <property type="evidence" value="ECO:0007669"/>
    <property type="project" value="TreeGrafter"/>
</dbReference>
<proteinExistence type="predicted"/>
<comment type="caution">
    <text evidence="3">The sequence shown here is derived from an EMBL/GenBank/DDBJ whole genome shotgun (WGS) entry which is preliminary data.</text>
</comment>
<dbReference type="Gene3D" id="3.40.50.1110">
    <property type="entry name" value="SGNH hydrolase"/>
    <property type="match status" value="1"/>
</dbReference>
<name>A0A2H0TQ44_9BACT</name>
<dbReference type="InterPro" id="IPR036514">
    <property type="entry name" value="SGNH_hydro_sf"/>
</dbReference>
<accession>A0A2H0TQ44</accession>
<dbReference type="Proteomes" id="UP000230154">
    <property type="component" value="Unassembled WGS sequence"/>
</dbReference>
<evidence type="ECO:0000256" key="1">
    <source>
        <dbReference type="SAM" id="Phobius"/>
    </source>
</evidence>
<protein>
    <recommendedName>
        <fullName evidence="2">SGNH hydrolase-type esterase domain-containing protein</fullName>
    </recommendedName>
</protein>
<dbReference type="EMBL" id="PFCB01000023">
    <property type="protein sequence ID" value="PIR74254.1"/>
    <property type="molecule type" value="Genomic_DNA"/>
</dbReference>